<dbReference type="OrthoDB" id="9787026at2"/>
<feature type="transmembrane region" description="Helical" evidence="6">
    <location>
        <begin position="150"/>
        <end position="172"/>
    </location>
</feature>
<evidence type="ECO:0000259" key="7">
    <source>
        <dbReference type="PROSITE" id="PS50850"/>
    </source>
</evidence>
<feature type="transmembrane region" description="Helical" evidence="6">
    <location>
        <begin position="394"/>
        <end position="413"/>
    </location>
</feature>
<evidence type="ECO:0000256" key="3">
    <source>
        <dbReference type="ARBA" id="ARBA00022692"/>
    </source>
</evidence>
<dbReference type="EMBL" id="MPDK01000029">
    <property type="protein sequence ID" value="PWI56706.1"/>
    <property type="molecule type" value="Genomic_DNA"/>
</dbReference>
<evidence type="ECO:0000313" key="8">
    <source>
        <dbReference type="EMBL" id="PWI56706.1"/>
    </source>
</evidence>
<reference evidence="8 9" key="1">
    <citation type="submission" date="2016-11" db="EMBL/GenBank/DDBJ databases">
        <title>Comparative genomics of Acidibacillus ferroxidans species.</title>
        <authorList>
            <person name="Oliveira G."/>
            <person name="Nunes G."/>
            <person name="Oliveira R."/>
            <person name="Araujo F."/>
            <person name="Salim A."/>
            <person name="Scholte L."/>
            <person name="Morais D."/>
            <person name="Nancucheo I."/>
            <person name="Johnson D.B."/>
            <person name="Grail B."/>
            <person name="Bittencourt J."/>
            <person name="Valadares R."/>
        </authorList>
    </citation>
    <scope>NUCLEOTIDE SEQUENCE [LARGE SCALE GENOMIC DNA]</scope>
    <source>
        <strain evidence="8 9">Y002</strain>
    </source>
</reference>
<dbReference type="GO" id="GO:0022857">
    <property type="term" value="F:transmembrane transporter activity"/>
    <property type="evidence" value="ECO:0007669"/>
    <property type="project" value="InterPro"/>
</dbReference>
<keyword evidence="3 6" id="KW-0812">Transmembrane</keyword>
<feature type="domain" description="Major facilitator superfamily (MFS) profile" evidence="7">
    <location>
        <begin position="26"/>
        <end position="447"/>
    </location>
</feature>
<dbReference type="AlphaFoldDB" id="A0A2U3D603"/>
<evidence type="ECO:0000313" key="9">
    <source>
        <dbReference type="Proteomes" id="UP000245380"/>
    </source>
</evidence>
<accession>A0A2U3D603</accession>
<dbReference type="InterPro" id="IPR020846">
    <property type="entry name" value="MFS_dom"/>
</dbReference>
<feature type="transmembrane region" description="Helical" evidence="6">
    <location>
        <begin position="329"/>
        <end position="349"/>
    </location>
</feature>
<keyword evidence="2" id="KW-0813">Transport</keyword>
<dbReference type="InterPro" id="IPR005828">
    <property type="entry name" value="MFS_sugar_transport-like"/>
</dbReference>
<feature type="transmembrane region" description="Helical" evidence="6">
    <location>
        <begin position="22"/>
        <end position="42"/>
    </location>
</feature>
<dbReference type="SUPFAM" id="SSF103473">
    <property type="entry name" value="MFS general substrate transporter"/>
    <property type="match status" value="1"/>
</dbReference>
<evidence type="ECO:0000256" key="4">
    <source>
        <dbReference type="ARBA" id="ARBA00022989"/>
    </source>
</evidence>
<feature type="transmembrane region" description="Helical" evidence="6">
    <location>
        <begin position="62"/>
        <end position="81"/>
    </location>
</feature>
<evidence type="ECO:0000256" key="6">
    <source>
        <dbReference type="SAM" id="Phobius"/>
    </source>
</evidence>
<dbReference type="PROSITE" id="PS50850">
    <property type="entry name" value="MFS"/>
    <property type="match status" value="1"/>
</dbReference>
<dbReference type="Proteomes" id="UP000245380">
    <property type="component" value="Unassembled WGS sequence"/>
</dbReference>
<dbReference type="Pfam" id="PF00083">
    <property type="entry name" value="Sugar_tr"/>
    <property type="match status" value="1"/>
</dbReference>
<keyword evidence="9" id="KW-1185">Reference proteome</keyword>
<dbReference type="PANTHER" id="PTHR23511:SF34">
    <property type="entry name" value="SYNAPTIC VESICLE GLYCOPROTEIN 2"/>
    <property type="match status" value="1"/>
</dbReference>
<dbReference type="CDD" id="cd17316">
    <property type="entry name" value="MFS_SV2_like"/>
    <property type="match status" value="1"/>
</dbReference>
<feature type="transmembrane region" description="Helical" evidence="6">
    <location>
        <begin position="419"/>
        <end position="442"/>
    </location>
</feature>
<protein>
    <submittedName>
        <fullName evidence="8">MFS transporter</fullName>
    </submittedName>
</protein>
<keyword evidence="5 6" id="KW-0472">Membrane</keyword>
<feature type="transmembrane region" description="Helical" evidence="6">
    <location>
        <begin position="266"/>
        <end position="285"/>
    </location>
</feature>
<dbReference type="GO" id="GO:0005886">
    <property type="term" value="C:plasma membrane"/>
    <property type="evidence" value="ECO:0007669"/>
    <property type="project" value="UniProtKB-SubCell"/>
</dbReference>
<dbReference type="InterPro" id="IPR036259">
    <property type="entry name" value="MFS_trans_sf"/>
</dbReference>
<feature type="transmembrane region" description="Helical" evidence="6">
    <location>
        <begin position="93"/>
        <end position="112"/>
    </location>
</feature>
<name>A0A2U3D603_SULT2</name>
<dbReference type="RefSeq" id="WP_109431508.1">
    <property type="nucleotide sequence ID" value="NZ_MPDK01000029.1"/>
</dbReference>
<feature type="transmembrane region" description="Helical" evidence="6">
    <location>
        <begin position="184"/>
        <end position="203"/>
    </location>
</feature>
<dbReference type="PANTHER" id="PTHR23511">
    <property type="entry name" value="SYNAPTIC VESICLE GLYCOPROTEIN 2"/>
    <property type="match status" value="1"/>
</dbReference>
<proteinExistence type="predicted"/>
<evidence type="ECO:0000256" key="2">
    <source>
        <dbReference type="ARBA" id="ARBA00022448"/>
    </source>
</evidence>
<evidence type="ECO:0000256" key="5">
    <source>
        <dbReference type="ARBA" id="ARBA00023136"/>
    </source>
</evidence>
<comment type="subcellular location">
    <subcellularLocation>
        <location evidence="1">Cell membrane</location>
        <topology evidence="1">Multi-pass membrane protein</topology>
    </subcellularLocation>
</comment>
<feature type="transmembrane region" description="Helical" evidence="6">
    <location>
        <begin position="355"/>
        <end position="373"/>
    </location>
</feature>
<gene>
    <name evidence="8" type="ORF">BM613_12335</name>
</gene>
<comment type="caution">
    <text evidence="8">The sequence shown here is derived from an EMBL/GenBank/DDBJ whole genome shotgun (WGS) entry which is preliminary data.</text>
</comment>
<feature type="transmembrane region" description="Helical" evidence="6">
    <location>
        <begin position="118"/>
        <end position="138"/>
    </location>
</feature>
<keyword evidence="4 6" id="KW-1133">Transmembrane helix</keyword>
<evidence type="ECO:0000256" key="1">
    <source>
        <dbReference type="ARBA" id="ARBA00004651"/>
    </source>
</evidence>
<dbReference type="Gene3D" id="1.20.1250.20">
    <property type="entry name" value="MFS general substrate transporter like domains"/>
    <property type="match status" value="1"/>
</dbReference>
<feature type="transmembrane region" description="Helical" evidence="6">
    <location>
        <begin position="297"/>
        <end position="317"/>
    </location>
</feature>
<organism evidence="8 9">
    <name type="scientific">Sulfoacidibacillus thermotolerans</name>
    <name type="common">Acidibacillus sulfuroxidans</name>
    <dbReference type="NCBI Taxonomy" id="1765684"/>
    <lineage>
        <taxon>Bacteria</taxon>
        <taxon>Bacillati</taxon>
        <taxon>Bacillota</taxon>
        <taxon>Bacilli</taxon>
        <taxon>Bacillales</taxon>
        <taxon>Alicyclobacillaceae</taxon>
        <taxon>Sulfoacidibacillus</taxon>
    </lineage>
</organism>
<sequence>MSMQLQEVTIADRMNRLPVTKYFHRLVARISTGGFFEFYELFLSGSVGAALVAEKIIPVSGLAYFIGAGFLGMFFGTSLFGRMSDLVGRRNGYVFSLLIYSFFTICMAFASSAQWIDLFRFCAGVGVGAQLVIIDTYISEMTPASKRGYYIAFSQFITYWAVPVVAFFAYLLVPTHFLMEGWRYVVLIGALGSVFVWWIRLGLPESPRWLEKRGQFEKAHTAMNQLEQEVIKEIGTLPPLQHNDEAIEERGSFSEIWVPPYRSRTIMLIIFNLFQTVGFYGFAAWVPTLLISEGITLLHSLLYTFIIAIFNPLGPIIGMLTSDRFQRKWLIVIVSIAIVSIAIAASGILFSYMRIPFWIIVMGIILTLLNNWFSTLFHSYQAELYPTRIRATGVGFTYSWSRLSSVFTGFLIADLLKSFGVTGVFIFISSAMLIVALVIGILGPKTNLRTLEDIASH</sequence>